<accession>A0A0U3NAW0</accession>
<dbReference type="OrthoDB" id="9134044at2"/>
<evidence type="ECO:0000313" key="1">
    <source>
        <dbReference type="EMBL" id="ALV05664.1"/>
    </source>
</evidence>
<sequence>MQYVNLLCAHAEKNSLREFAEAFFGAVGIVDGQERESANYAEGHYFRGTHDGTKFTVSLSDEEGNEDLPVWVQIVDKVDAHALDDVVSHLVRERLLAVGFRVARLVNFGRRDEQRIEYS</sequence>
<gene>
    <name evidence="1" type="ORF">RD2015_1172</name>
</gene>
<protein>
    <submittedName>
        <fullName evidence="1">Uncharacterized protein</fullName>
    </submittedName>
</protein>
<reference evidence="1 2" key="1">
    <citation type="submission" date="2015-12" db="EMBL/GenBank/DDBJ databases">
        <title>Complete genome of Roseateles depolymerans KCTC 42856.</title>
        <authorList>
            <person name="Kim K.M."/>
        </authorList>
    </citation>
    <scope>NUCLEOTIDE SEQUENCE [LARGE SCALE GENOMIC DNA]</scope>
    <source>
        <strain evidence="1 2">KCTC 42856</strain>
    </source>
</reference>
<dbReference type="RefSeq" id="WP_058934078.1">
    <property type="nucleotide sequence ID" value="NZ_CP013729.1"/>
</dbReference>
<dbReference type="EMBL" id="CP013729">
    <property type="protein sequence ID" value="ALV05664.1"/>
    <property type="molecule type" value="Genomic_DNA"/>
</dbReference>
<proteinExistence type="predicted"/>
<dbReference type="KEGG" id="rdp:RD2015_1172"/>
<name>A0A0U3NAW0_9BURK</name>
<dbReference type="Proteomes" id="UP000060699">
    <property type="component" value="Chromosome"/>
</dbReference>
<organism evidence="1 2">
    <name type="scientific">Roseateles depolymerans</name>
    <dbReference type="NCBI Taxonomy" id="76731"/>
    <lineage>
        <taxon>Bacteria</taxon>
        <taxon>Pseudomonadati</taxon>
        <taxon>Pseudomonadota</taxon>
        <taxon>Betaproteobacteria</taxon>
        <taxon>Burkholderiales</taxon>
        <taxon>Sphaerotilaceae</taxon>
        <taxon>Roseateles</taxon>
    </lineage>
</organism>
<evidence type="ECO:0000313" key="2">
    <source>
        <dbReference type="Proteomes" id="UP000060699"/>
    </source>
</evidence>
<keyword evidence="2" id="KW-1185">Reference proteome</keyword>
<dbReference type="AlphaFoldDB" id="A0A0U3NAW0"/>